<dbReference type="InterPro" id="IPR013249">
    <property type="entry name" value="RNA_pol_sigma70_r4_t2"/>
</dbReference>
<keyword evidence="9" id="KW-1185">Reference proteome</keyword>
<feature type="domain" description="RNA polymerase sigma-70 region 2" evidence="6">
    <location>
        <begin position="20"/>
        <end position="85"/>
    </location>
</feature>
<dbReference type="PANTHER" id="PTHR30173:SF43">
    <property type="entry name" value="ECF RNA POLYMERASE SIGMA FACTOR SIGI-RELATED"/>
    <property type="match status" value="1"/>
</dbReference>
<feature type="domain" description="RNA polymerase sigma factor 70 region 4 type 2" evidence="7">
    <location>
        <begin position="134"/>
        <end position="186"/>
    </location>
</feature>
<dbReference type="RefSeq" id="WP_132105757.1">
    <property type="nucleotide sequence ID" value="NZ_SMLB01000040.1"/>
</dbReference>
<gene>
    <name evidence="8" type="ORF">E1262_22320</name>
</gene>
<dbReference type="SUPFAM" id="SSF88946">
    <property type="entry name" value="Sigma2 domain of RNA polymerase sigma factors"/>
    <property type="match status" value="1"/>
</dbReference>
<evidence type="ECO:0000256" key="5">
    <source>
        <dbReference type="ARBA" id="ARBA00023163"/>
    </source>
</evidence>
<comment type="subunit">
    <text evidence="2">Interacts transiently with the RNA polymerase catalytic core formed by RpoA, RpoB, RpoC and RpoZ (2 alpha, 1 beta, 1 beta' and 1 omega subunit) to form the RNA polymerase holoenzyme that can initiate transcription.</text>
</comment>
<name>A0A4R5A9G9_9ACTN</name>
<dbReference type="GO" id="GO:0003677">
    <property type="term" value="F:DNA binding"/>
    <property type="evidence" value="ECO:0007669"/>
    <property type="project" value="InterPro"/>
</dbReference>
<dbReference type="GO" id="GO:0006352">
    <property type="term" value="P:DNA-templated transcription initiation"/>
    <property type="evidence" value="ECO:0007669"/>
    <property type="project" value="InterPro"/>
</dbReference>
<dbReference type="Proteomes" id="UP000295217">
    <property type="component" value="Unassembled WGS sequence"/>
</dbReference>
<dbReference type="NCBIfam" id="TIGR02937">
    <property type="entry name" value="sigma70-ECF"/>
    <property type="match status" value="1"/>
</dbReference>
<evidence type="ECO:0000259" key="6">
    <source>
        <dbReference type="Pfam" id="PF04542"/>
    </source>
</evidence>
<evidence type="ECO:0000313" key="8">
    <source>
        <dbReference type="EMBL" id="TDD66342.1"/>
    </source>
</evidence>
<dbReference type="InterPro" id="IPR032710">
    <property type="entry name" value="NTF2-like_dom_sf"/>
</dbReference>
<dbReference type="InterPro" id="IPR013325">
    <property type="entry name" value="RNA_pol_sigma_r2"/>
</dbReference>
<keyword evidence="3" id="KW-0805">Transcription regulation</keyword>
<reference evidence="8 9" key="1">
    <citation type="submission" date="2019-02" db="EMBL/GenBank/DDBJ databases">
        <title>Draft genome sequences of novel Actinobacteria.</title>
        <authorList>
            <person name="Sahin N."/>
            <person name="Ay H."/>
            <person name="Saygin H."/>
        </authorList>
    </citation>
    <scope>NUCLEOTIDE SEQUENCE [LARGE SCALE GENOMIC DNA]</scope>
    <source>
        <strain evidence="8 9">8K307</strain>
    </source>
</reference>
<dbReference type="Gene3D" id="3.10.450.50">
    <property type="match status" value="1"/>
</dbReference>
<accession>A0A4R5A9G9</accession>
<dbReference type="Gene3D" id="1.10.10.10">
    <property type="entry name" value="Winged helix-like DNA-binding domain superfamily/Winged helix DNA-binding domain"/>
    <property type="match status" value="1"/>
</dbReference>
<dbReference type="AlphaFoldDB" id="A0A4R5A9G9"/>
<organism evidence="8 9">
    <name type="scientific">Jiangella aurantiaca</name>
    <dbReference type="NCBI Taxonomy" id="2530373"/>
    <lineage>
        <taxon>Bacteria</taxon>
        <taxon>Bacillati</taxon>
        <taxon>Actinomycetota</taxon>
        <taxon>Actinomycetes</taxon>
        <taxon>Jiangellales</taxon>
        <taxon>Jiangellaceae</taxon>
        <taxon>Jiangella</taxon>
    </lineage>
</organism>
<dbReference type="Pfam" id="PF04542">
    <property type="entry name" value="Sigma70_r2"/>
    <property type="match status" value="1"/>
</dbReference>
<dbReference type="EMBL" id="SMLB01000040">
    <property type="protein sequence ID" value="TDD66342.1"/>
    <property type="molecule type" value="Genomic_DNA"/>
</dbReference>
<dbReference type="NCBIfam" id="NF007214">
    <property type="entry name" value="PRK09636.1"/>
    <property type="match status" value="1"/>
</dbReference>
<dbReference type="SUPFAM" id="SSF54427">
    <property type="entry name" value="NTF2-like"/>
    <property type="match status" value="1"/>
</dbReference>
<keyword evidence="5" id="KW-0804">Transcription</keyword>
<sequence>MTERSGPGADRLDPGLAAIMSERRHLINLAYRMLGSLADAEDVVQETYTRWYAMSPEQQEAIESPGAWLTRVASRICLDLLGSARARRERYVGEWIPEPVPDRTEWVGGLAPSGAAGDPADPADRVTLDESISMAFLVVLDSMTPAERVAFVLHDVFRYPFAEVAHIVGRTPAACRQLASSARRRLRAAQAPAAPSARRAGLVREFKQAWEAKDIEALISLLDPQAVAIADGGGRASALEPLEGGEPIARALVELAARAPDLVFLERTVNGQPGLVLQQDGVVGTVLAFDVAGDRITRVWAVRNPEKLRPWTT</sequence>
<comment type="caution">
    <text evidence="8">The sequence shown here is derived from an EMBL/GenBank/DDBJ whole genome shotgun (WGS) entry which is preliminary data.</text>
</comment>
<proteinExistence type="inferred from homology"/>
<evidence type="ECO:0000256" key="3">
    <source>
        <dbReference type="ARBA" id="ARBA00023015"/>
    </source>
</evidence>
<evidence type="ECO:0000313" key="9">
    <source>
        <dbReference type="Proteomes" id="UP000295217"/>
    </source>
</evidence>
<evidence type="ECO:0000259" key="7">
    <source>
        <dbReference type="Pfam" id="PF08281"/>
    </source>
</evidence>
<dbReference type="InterPro" id="IPR014284">
    <property type="entry name" value="RNA_pol_sigma-70_dom"/>
</dbReference>
<comment type="similarity">
    <text evidence="1">Belongs to the sigma-70 factor family. ECF subfamily.</text>
</comment>
<keyword evidence="4" id="KW-0731">Sigma factor</keyword>
<dbReference type="InterPro" id="IPR013324">
    <property type="entry name" value="RNA_pol_sigma_r3/r4-like"/>
</dbReference>
<dbReference type="SUPFAM" id="SSF88659">
    <property type="entry name" value="Sigma3 and sigma4 domains of RNA polymerase sigma factors"/>
    <property type="match status" value="1"/>
</dbReference>
<dbReference type="InterPro" id="IPR036388">
    <property type="entry name" value="WH-like_DNA-bd_sf"/>
</dbReference>
<evidence type="ECO:0000256" key="2">
    <source>
        <dbReference type="ARBA" id="ARBA00011344"/>
    </source>
</evidence>
<dbReference type="InterPro" id="IPR007627">
    <property type="entry name" value="RNA_pol_sigma70_r2"/>
</dbReference>
<protein>
    <submittedName>
        <fullName evidence="8">Sigma-70 family RNA polymerase sigma factor</fullName>
    </submittedName>
</protein>
<dbReference type="PANTHER" id="PTHR30173">
    <property type="entry name" value="SIGMA 19 FACTOR"/>
    <property type="match status" value="1"/>
</dbReference>
<dbReference type="InterPro" id="IPR052704">
    <property type="entry name" value="ECF_Sigma-70_Domain"/>
</dbReference>
<evidence type="ECO:0000256" key="4">
    <source>
        <dbReference type="ARBA" id="ARBA00023082"/>
    </source>
</evidence>
<dbReference type="OrthoDB" id="3211555at2"/>
<dbReference type="Pfam" id="PF08281">
    <property type="entry name" value="Sigma70_r4_2"/>
    <property type="match status" value="1"/>
</dbReference>
<dbReference type="Gene3D" id="1.10.1740.10">
    <property type="match status" value="1"/>
</dbReference>
<dbReference type="GO" id="GO:0016987">
    <property type="term" value="F:sigma factor activity"/>
    <property type="evidence" value="ECO:0007669"/>
    <property type="project" value="UniProtKB-KW"/>
</dbReference>
<evidence type="ECO:0000256" key="1">
    <source>
        <dbReference type="ARBA" id="ARBA00010641"/>
    </source>
</evidence>